<dbReference type="VEuPathDB" id="FungiDB:SAPIO_CDS4747"/>
<feature type="compositionally biased region" description="Polar residues" evidence="1">
    <location>
        <begin position="220"/>
        <end position="231"/>
    </location>
</feature>
<evidence type="ECO:0000313" key="3">
    <source>
        <dbReference type="Proteomes" id="UP000028545"/>
    </source>
</evidence>
<evidence type="ECO:0000256" key="1">
    <source>
        <dbReference type="SAM" id="MobiDB-lite"/>
    </source>
</evidence>
<reference evidence="2 3" key="1">
    <citation type="journal article" date="2014" name="Genome Announc.">
        <title>Draft genome sequence of the pathogenic fungus Scedosporium apiospermum.</title>
        <authorList>
            <person name="Vandeputte P."/>
            <person name="Ghamrawi S."/>
            <person name="Rechenmann M."/>
            <person name="Iltis A."/>
            <person name="Giraud S."/>
            <person name="Fleury M."/>
            <person name="Thornton C."/>
            <person name="Delhaes L."/>
            <person name="Meyer W."/>
            <person name="Papon N."/>
            <person name="Bouchara J.P."/>
        </authorList>
    </citation>
    <scope>NUCLEOTIDE SEQUENCE [LARGE SCALE GENOMIC DNA]</scope>
    <source>
        <strain evidence="2 3">IHEM 14462</strain>
    </source>
</reference>
<dbReference type="GeneID" id="27723819"/>
<organism evidence="2 3">
    <name type="scientific">Pseudallescheria apiosperma</name>
    <name type="common">Scedosporium apiospermum</name>
    <dbReference type="NCBI Taxonomy" id="563466"/>
    <lineage>
        <taxon>Eukaryota</taxon>
        <taxon>Fungi</taxon>
        <taxon>Dikarya</taxon>
        <taxon>Ascomycota</taxon>
        <taxon>Pezizomycotina</taxon>
        <taxon>Sordariomycetes</taxon>
        <taxon>Hypocreomycetidae</taxon>
        <taxon>Microascales</taxon>
        <taxon>Microascaceae</taxon>
        <taxon>Scedosporium</taxon>
    </lineage>
</organism>
<dbReference type="HOGENOM" id="CLU_403934_0_0_1"/>
<keyword evidence="3" id="KW-1185">Reference proteome</keyword>
<dbReference type="SUPFAM" id="SSF52047">
    <property type="entry name" value="RNI-like"/>
    <property type="match status" value="1"/>
</dbReference>
<dbReference type="EMBL" id="JOWA01000094">
    <property type="protein sequence ID" value="KEZ43303.1"/>
    <property type="molecule type" value="Genomic_DNA"/>
</dbReference>
<feature type="region of interest" description="Disordered" evidence="1">
    <location>
        <begin position="211"/>
        <end position="246"/>
    </location>
</feature>
<dbReference type="KEGG" id="sapo:SAPIO_CDS4747"/>
<accession>A0A084G7J1</accession>
<dbReference type="OMA" id="ICNINGR"/>
<protein>
    <submittedName>
        <fullName evidence="2">Uncharacterized protein</fullName>
    </submittedName>
</protein>
<proteinExistence type="predicted"/>
<dbReference type="InterPro" id="IPR032675">
    <property type="entry name" value="LRR_dom_sf"/>
</dbReference>
<sequence>MGQRHQLWIIGRVGGRYRTLAVVHHQWAYGTLPIKAAWRLMHILSHPENKRLARHELTHAATYDDAWWADRREKAMKGKPLESAIPFPFLLVCLVLASSYEPRNSDTVRPYASRVHPLDIGTDWSKTDNNDGFTVVDITDIDSPKYCFLHPWLSYREDDDDRTTGRMPMTDEEYLDYYAESRALFPPSMAPWKLIDAASLLDLWPDGEWSARRDSPVDGGSQTSDTVPTNESISASGSGSGVGKSKPSLSELALKVAVETALEREDVLEALTSVEIPNLQSRLLRYVRDNAGLIDGRPNGTQLVAHALKDTDTKTLDLSYWPSLTDEVIVDIVKNVKTNSIVEVDISNNPHVTSASIKSLVELCPNLRSIIALNTPSLPLKDLKASIDKYNTYCIQHSSSLRAPFANGEVFPRIKASSLENMLADVKRSNNTVTQVFHYLSWAGHFILQGFPESSVADPSGMAWRVAAKAIGEADDGLEFRSYSQPVLRNIPVHDVDLGVRNAIEWFPQILQAAVHQKKSTMMNAQDVPYQWAMALSVGIKDPWRIYPVPANAYMCSEIGTGDEVIPRCQRVQAGSWTLILFTKVVRSNHDLEVTEAHYAFVTRGGDGNLIVKDLEGFRDMTLDGKEKISGLDDLISQSKLGRGAAAAEAAATDKGKEVENDGLICVDWKRVKVLEEVEAKAIVEDFMPVYEEAREKSSKGRLSWSHDELREALMS</sequence>
<evidence type="ECO:0000313" key="2">
    <source>
        <dbReference type="EMBL" id="KEZ43303.1"/>
    </source>
</evidence>
<name>A0A084G7J1_PSEDA</name>
<comment type="caution">
    <text evidence="2">The sequence shown here is derived from an EMBL/GenBank/DDBJ whole genome shotgun (WGS) entry which is preliminary data.</text>
</comment>
<gene>
    <name evidence="2" type="ORF">SAPIO_CDS4747</name>
</gene>
<dbReference type="Proteomes" id="UP000028545">
    <property type="component" value="Unassembled WGS sequence"/>
</dbReference>
<feature type="compositionally biased region" description="Low complexity" evidence="1">
    <location>
        <begin position="232"/>
        <end position="246"/>
    </location>
</feature>
<dbReference type="OrthoDB" id="4590338at2759"/>
<dbReference type="Gene3D" id="3.80.10.10">
    <property type="entry name" value="Ribonuclease Inhibitor"/>
    <property type="match status" value="1"/>
</dbReference>
<dbReference type="RefSeq" id="XP_016643102.1">
    <property type="nucleotide sequence ID" value="XM_016787223.1"/>
</dbReference>
<dbReference type="AlphaFoldDB" id="A0A084G7J1"/>